<gene>
    <name evidence="6" type="ORF">EVEC_LOCUS9216</name>
</gene>
<evidence type="ECO:0000256" key="2">
    <source>
        <dbReference type="ARBA" id="ARBA00022559"/>
    </source>
</evidence>
<dbReference type="STRING" id="51028.A0A0N4VGC1"/>
<accession>A0A0N4VGC1</accession>
<dbReference type="SUPFAM" id="SSF52833">
    <property type="entry name" value="Thioredoxin-like"/>
    <property type="match status" value="1"/>
</dbReference>
<dbReference type="CDD" id="cd00340">
    <property type="entry name" value="GSH_Peroxidase"/>
    <property type="match status" value="1"/>
</dbReference>
<evidence type="ECO:0000256" key="4">
    <source>
        <dbReference type="PIRSR" id="PIRSR000303-1"/>
    </source>
</evidence>
<sequence length="121" mass="13975">MLPRGKVVLIVNGASQCGFTESNYRQLKILYEKYHQRGLKIAVFPCNQFAGQEPGDGRSVKEFIRDNYGFEPDVYEKINVNGADEHPLFTYLKNQQSGFITDHIKWNFTKFLISRQGNVVR</sequence>
<dbReference type="GO" id="GO:0004601">
    <property type="term" value="F:peroxidase activity"/>
    <property type="evidence" value="ECO:0007669"/>
    <property type="project" value="UniProtKB-KW"/>
</dbReference>
<dbReference type="PROSITE" id="PS51355">
    <property type="entry name" value="GLUTATHIONE_PEROXID_3"/>
    <property type="match status" value="1"/>
</dbReference>
<dbReference type="GO" id="GO:0006979">
    <property type="term" value="P:response to oxidative stress"/>
    <property type="evidence" value="ECO:0007669"/>
    <property type="project" value="InterPro"/>
</dbReference>
<keyword evidence="2 5" id="KW-0575">Peroxidase</keyword>
<dbReference type="PANTHER" id="PTHR11592">
    <property type="entry name" value="GLUTATHIONE PEROXIDASE"/>
    <property type="match status" value="1"/>
</dbReference>
<dbReference type="OrthoDB" id="446890at2759"/>
<keyword evidence="3 5" id="KW-0560">Oxidoreductase</keyword>
<protein>
    <recommendedName>
        <fullName evidence="5">Glutathione peroxidase</fullName>
    </recommendedName>
</protein>
<dbReference type="Pfam" id="PF00255">
    <property type="entry name" value="GSHPx"/>
    <property type="match status" value="1"/>
</dbReference>
<evidence type="ECO:0000313" key="7">
    <source>
        <dbReference type="Proteomes" id="UP000274131"/>
    </source>
</evidence>
<dbReference type="InterPro" id="IPR036249">
    <property type="entry name" value="Thioredoxin-like_sf"/>
</dbReference>
<name>A0A0N4VGC1_ENTVE</name>
<proteinExistence type="inferred from homology"/>
<dbReference type="Gene3D" id="3.40.30.10">
    <property type="entry name" value="Glutaredoxin"/>
    <property type="match status" value="1"/>
</dbReference>
<evidence type="ECO:0000313" key="6">
    <source>
        <dbReference type="EMBL" id="VDD94465.1"/>
    </source>
</evidence>
<reference evidence="8" key="1">
    <citation type="submission" date="2017-02" db="UniProtKB">
        <authorList>
            <consortium name="WormBaseParasite"/>
        </authorList>
    </citation>
    <scope>IDENTIFICATION</scope>
</reference>
<dbReference type="AlphaFoldDB" id="A0A0N4VGC1"/>
<evidence type="ECO:0000256" key="1">
    <source>
        <dbReference type="ARBA" id="ARBA00006926"/>
    </source>
</evidence>
<dbReference type="WBParaSite" id="EVEC_0000981901-mRNA-1">
    <property type="protein sequence ID" value="EVEC_0000981901-mRNA-1"/>
    <property type="gene ID" value="EVEC_0000981901"/>
</dbReference>
<comment type="similarity">
    <text evidence="1 5">Belongs to the glutathione peroxidase family.</text>
</comment>
<dbReference type="InterPro" id="IPR000889">
    <property type="entry name" value="Glutathione_peroxidase"/>
</dbReference>
<dbReference type="PRINTS" id="PR01011">
    <property type="entry name" value="GLUTPROXDASE"/>
</dbReference>
<keyword evidence="7" id="KW-1185">Reference proteome</keyword>
<reference evidence="6 7" key="2">
    <citation type="submission" date="2018-10" db="EMBL/GenBank/DDBJ databases">
        <authorList>
            <consortium name="Pathogen Informatics"/>
        </authorList>
    </citation>
    <scope>NUCLEOTIDE SEQUENCE [LARGE SCALE GENOMIC DNA]</scope>
</reference>
<dbReference type="PANTHER" id="PTHR11592:SF134">
    <property type="entry name" value="PHOSPHOLIPID HYDROPEROXIDE GLUTATHIONE PEROXIDASE"/>
    <property type="match status" value="1"/>
</dbReference>
<evidence type="ECO:0000256" key="5">
    <source>
        <dbReference type="RuleBase" id="RU000499"/>
    </source>
</evidence>
<dbReference type="Proteomes" id="UP000274131">
    <property type="component" value="Unassembled WGS sequence"/>
</dbReference>
<evidence type="ECO:0000256" key="3">
    <source>
        <dbReference type="ARBA" id="ARBA00023002"/>
    </source>
</evidence>
<dbReference type="EMBL" id="UXUI01009892">
    <property type="protein sequence ID" value="VDD94465.1"/>
    <property type="molecule type" value="Genomic_DNA"/>
</dbReference>
<feature type="active site" evidence="4">
    <location>
        <position position="17"/>
    </location>
</feature>
<evidence type="ECO:0000313" key="8">
    <source>
        <dbReference type="WBParaSite" id="EVEC_0000981901-mRNA-1"/>
    </source>
</evidence>
<dbReference type="PIRSF" id="PIRSF000303">
    <property type="entry name" value="Glutathion_perox"/>
    <property type="match status" value="1"/>
</dbReference>
<organism evidence="8">
    <name type="scientific">Enterobius vermicularis</name>
    <name type="common">Human pinworm</name>
    <dbReference type="NCBI Taxonomy" id="51028"/>
    <lineage>
        <taxon>Eukaryota</taxon>
        <taxon>Metazoa</taxon>
        <taxon>Ecdysozoa</taxon>
        <taxon>Nematoda</taxon>
        <taxon>Chromadorea</taxon>
        <taxon>Rhabditida</taxon>
        <taxon>Spirurina</taxon>
        <taxon>Oxyuridomorpha</taxon>
        <taxon>Oxyuroidea</taxon>
        <taxon>Oxyuridae</taxon>
        <taxon>Enterobius</taxon>
    </lineage>
</organism>